<dbReference type="PANTHER" id="PTHR31616">
    <property type="entry name" value="TREHALASE"/>
    <property type="match status" value="1"/>
</dbReference>
<keyword evidence="3" id="KW-1185">Reference proteome</keyword>
<dbReference type="SUPFAM" id="SSF48208">
    <property type="entry name" value="Six-hairpin glycosidases"/>
    <property type="match status" value="1"/>
</dbReference>
<dbReference type="InterPro" id="IPR008928">
    <property type="entry name" value="6-hairpin_glycosidase_sf"/>
</dbReference>
<accession>A0ABQ2M8H0</accession>
<evidence type="ECO:0000259" key="1">
    <source>
        <dbReference type="Pfam" id="PF00723"/>
    </source>
</evidence>
<dbReference type="PANTHER" id="PTHR31616:SF0">
    <property type="entry name" value="GLUCAN 1,4-ALPHA-GLUCOSIDASE"/>
    <property type="match status" value="1"/>
</dbReference>
<dbReference type="InterPro" id="IPR011613">
    <property type="entry name" value="GH15-like"/>
</dbReference>
<dbReference type="EMBL" id="BMMP01000005">
    <property type="protein sequence ID" value="GGO47148.1"/>
    <property type="molecule type" value="Genomic_DNA"/>
</dbReference>
<name>A0ABQ2M8H0_9ACTN</name>
<dbReference type="Proteomes" id="UP000631535">
    <property type="component" value="Unassembled WGS sequence"/>
</dbReference>
<feature type="domain" description="GH15-like" evidence="1">
    <location>
        <begin position="20"/>
        <end position="287"/>
    </location>
</feature>
<gene>
    <name evidence="2" type="ORF">GCM10012287_19100</name>
</gene>
<protein>
    <recommendedName>
        <fullName evidence="1">GH15-like domain-containing protein</fullName>
    </recommendedName>
</protein>
<reference evidence="3" key="1">
    <citation type="journal article" date="2019" name="Int. J. Syst. Evol. Microbiol.">
        <title>The Global Catalogue of Microorganisms (GCM) 10K type strain sequencing project: providing services to taxonomists for standard genome sequencing and annotation.</title>
        <authorList>
            <consortium name="The Broad Institute Genomics Platform"/>
            <consortium name="The Broad Institute Genome Sequencing Center for Infectious Disease"/>
            <person name="Wu L."/>
            <person name="Ma J."/>
        </authorList>
    </citation>
    <scope>NUCLEOTIDE SEQUENCE [LARGE SCALE GENOMIC DNA]</scope>
    <source>
        <strain evidence="3">CGMCC 4.7178</strain>
    </source>
</reference>
<organism evidence="2 3">
    <name type="scientific">Streptomyces daqingensis</name>
    <dbReference type="NCBI Taxonomy" id="1472640"/>
    <lineage>
        <taxon>Bacteria</taxon>
        <taxon>Bacillati</taxon>
        <taxon>Actinomycetota</taxon>
        <taxon>Actinomycetes</taxon>
        <taxon>Kitasatosporales</taxon>
        <taxon>Streptomycetaceae</taxon>
        <taxon>Streptomyces</taxon>
    </lineage>
</organism>
<dbReference type="InterPro" id="IPR012341">
    <property type="entry name" value="6hp_glycosidase-like_sf"/>
</dbReference>
<evidence type="ECO:0000313" key="3">
    <source>
        <dbReference type="Proteomes" id="UP000631535"/>
    </source>
</evidence>
<sequence>MAADPPTTEAAPGTRRAAVDVILRHQHPGGGYPACPAFEVYGYSWFRDGAFIAEGADRAGAPDSARAFHQWCARVLTSRTGRIEALVGTLRSGGTPASGDWLPARYTLEGDDEGDTGWWNFQLDGYGTWLHLLAAHLRRRSADPAPYREAARLACDYLGASWNTPCFDWWEEDSHRRHGATLASIEAGLRAAPAAGLVEGGTAERALAAADDVAATVRREGVRDGHLVKWMGEGGAVDASLLSALTPFGLAEGELAERTLAAVERDLLHEGGVYRYLDDTFYGGGRWPVLSALLGWHYARTGRTEEARALLHWIDGQFTRDGLLPEQAPEGQRLAPGREAEWLDRWGPNATPLLWSHAMYLILADELGELDSAPTRGPQA</sequence>
<evidence type="ECO:0000313" key="2">
    <source>
        <dbReference type="EMBL" id="GGO47148.1"/>
    </source>
</evidence>
<dbReference type="RefSeq" id="WP_189036659.1">
    <property type="nucleotide sequence ID" value="NZ_BMMP01000005.1"/>
</dbReference>
<comment type="caution">
    <text evidence="2">The sequence shown here is derived from an EMBL/GenBank/DDBJ whole genome shotgun (WGS) entry which is preliminary data.</text>
</comment>
<dbReference type="Gene3D" id="1.50.10.10">
    <property type="match status" value="1"/>
</dbReference>
<proteinExistence type="predicted"/>
<dbReference type="Pfam" id="PF00723">
    <property type="entry name" value="Glyco_hydro_15"/>
    <property type="match status" value="1"/>
</dbReference>